<evidence type="ECO:0000256" key="1">
    <source>
        <dbReference type="SAM" id="MobiDB-lite"/>
    </source>
</evidence>
<proteinExistence type="predicted"/>
<protein>
    <submittedName>
        <fullName evidence="2">Uncharacterized protein</fullName>
    </submittedName>
</protein>
<gene>
    <name evidence="2" type="ORF">EVAR_100423_1</name>
</gene>
<sequence>MGCMSKTIVLLDKLYPLQQVNAAWATAGHDSPRKQRAALYKSPVGRPAAFRSRAATITDNSLSTRAAGVHREHTGVRIRPPNRRRF</sequence>
<dbReference type="EMBL" id="BGZK01002709">
    <property type="protein sequence ID" value="GBP95950.1"/>
    <property type="molecule type" value="Genomic_DNA"/>
</dbReference>
<keyword evidence="3" id="KW-1185">Reference proteome</keyword>
<feature type="region of interest" description="Disordered" evidence="1">
    <location>
        <begin position="63"/>
        <end position="86"/>
    </location>
</feature>
<reference evidence="2 3" key="1">
    <citation type="journal article" date="2019" name="Commun. Biol.">
        <title>The bagworm genome reveals a unique fibroin gene that provides high tensile strength.</title>
        <authorList>
            <person name="Kono N."/>
            <person name="Nakamura H."/>
            <person name="Ohtoshi R."/>
            <person name="Tomita M."/>
            <person name="Numata K."/>
            <person name="Arakawa K."/>
        </authorList>
    </citation>
    <scope>NUCLEOTIDE SEQUENCE [LARGE SCALE GENOMIC DNA]</scope>
</reference>
<accession>A0A4C2A6Y7</accession>
<name>A0A4C2A6Y7_EUMVA</name>
<dbReference type="Proteomes" id="UP000299102">
    <property type="component" value="Unassembled WGS sequence"/>
</dbReference>
<evidence type="ECO:0000313" key="2">
    <source>
        <dbReference type="EMBL" id="GBP95950.1"/>
    </source>
</evidence>
<organism evidence="2 3">
    <name type="scientific">Eumeta variegata</name>
    <name type="common">Bagworm moth</name>
    <name type="synonym">Eumeta japonica</name>
    <dbReference type="NCBI Taxonomy" id="151549"/>
    <lineage>
        <taxon>Eukaryota</taxon>
        <taxon>Metazoa</taxon>
        <taxon>Ecdysozoa</taxon>
        <taxon>Arthropoda</taxon>
        <taxon>Hexapoda</taxon>
        <taxon>Insecta</taxon>
        <taxon>Pterygota</taxon>
        <taxon>Neoptera</taxon>
        <taxon>Endopterygota</taxon>
        <taxon>Lepidoptera</taxon>
        <taxon>Glossata</taxon>
        <taxon>Ditrysia</taxon>
        <taxon>Tineoidea</taxon>
        <taxon>Psychidae</taxon>
        <taxon>Oiketicinae</taxon>
        <taxon>Eumeta</taxon>
    </lineage>
</organism>
<evidence type="ECO:0000313" key="3">
    <source>
        <dbReference type="Proteomes" id="UP000299102"/>
    </source>
</evidence>
<dbReference type="AlphaFoldDB" id="A0A4C2A6Y7"/>
<comment type="caution">
    <text evidence="2">The sequence shown here is derived from an EMBL/GenBank/DDBJ whole genome shotgun (WGS) entry which is preliminary data.</text>
</comment>